<dbReference type="InterPro" id="IPR006542">
    <property type="entry name" value="DUF1093"/>
</dbReference>
<sequence length="129" mass="14734">MKKIFLVILAFLIVLLGFFIFKNGNEYYQNRYNGEVAYAKVPDKIPSKEQAKDSNNKVVKGVYTYKYHFKFVNEKGQVISMEHYLSGEHVKPLKPGSIVKAEVSNQLIVKGPNTVNISDVPKRIINKLN</sequence>
<dbReference type="InterPro" id="IPR036166">
    <property type="entry name" value="YxeA-like_sf"/>
</dbReference>
<dbReference type="Gene3D" id="2.40.50.480">
    <property type="match status" value="1"/>
</dbReference>
<accession>A0ABT0I2N3</accession>
<name>A0ABT0I2N3_9LACO</name>
<evidence type="ECO:0000313" key="1">
    <source>
        <dbReference type="EMBL" id="MCK8624976.1"/>
    </source>
</evidence>
<dbReference type="SUPFAM" id="SSF159121">
    <property type="entry name" value="BC4932-like"/>
    <property type="match status" value="1"/>
</dbReference>
<proteinExistence type="predicted"/>
<dbReference type="RefSeq" id="WP_248601816.1">
    <property type="nucleotide sequence ID" value="NZ_JAJIAO010000005.1"/>
</dbReference>
<dbReference type="Proteomes" id="UP001522905">
    <property type="component" value="Unassembled WGS sequence"/>
</dbReference>
<protein>
    <submittedName>
        <fullName evidence="1">YxeA family protein</fullName>
    </submittedName>
</protein>
<evidence type="ECO:0000313" key="2">
    <source>
        <dbReference type="Proteomes" id="UP001522905"/>
    </source>
</evidence>
<comment type="caution">
    <text evidence="1">The sequence shown here is derived from an EMBL/GenBank/DDBJ whole genome shotgun (WGS) entry which is preliminary data.</text>
</comment>
<dbReference type="EMBL" id="JAJIAO010000005">
    <property type="protein sequence ID" value="MCK8624976.1"/>
    <property type="molecule type" value="Genomic_DNA"/>
</dbReference>
<gene>
    <name evidence="1" type="ORF">LNP07_05530</name>
</gene>
<organism evidence="1 2">
    <name type="scientific">Apilactobacillus xinyiensis</name>
    <dbReference type="NCBI Taxonomy" id="2841032"/>
    <lineage>
        <taxon>Bacteria</taxon>
        <taxon>Bacillati</taxon>
        <taxon>Bacillota</taxon>
        <taxon>Bacilli</taxon>
        <taxon>Lactobacillales</taxon>
        <taxon>Lactobacillaceae</taxon>
        <taxon>Apilactobacillus</taxon>
    </lineage>
</organism>
<reference evidence="1 2" key="1">
    <citation type="submission" date="2021-11" db="EMBL/GenBank/DDBJ databases">
        <title>Comparative genomics of bee honey and flower isolates.</title>
        <authorList>
            <person name="Bechtner J.D."/>
            <person name="Gallus M.K."/>
            <person name="Ehrmann M."/>
        </authorList>
    </citation>
    <scope>NUCLEOTIDE SEQUENCE [LARGE SCALE GENOMIC DNA]</scope>
    <source>
        <strain evidence="1 2">M161</strain>
    </source>
</reference>
<keyword evidence="2" id="KW-1185">Reference proteome</keyword>
<dbReference type="Pfam" id="PF06486">
    <property type="entry name" value="DUF1093"/>
    <property type="match status" value="1"/>
</dbReference>